<dbReference type="PANTHER" id="PTHR45849:SF1">
    <property type="entry name" value="FACT COMPLEX SUBUNIT SSRP1"/>
    <property type="match status" value="1"/>
</dbReference>
<sequence length="335" mass="34960">MEAAVAARDASLLAVLVRAQLGGDGGAAAGLLRAAAAAADEPPAPRPAGAASAAAALEAPPGGELLVLQGLSLSVPRGRFDVALGTAERWVSACRKGQGTKCLAVPWTDITHLVKLAKPTPYSKGAEATAWNLVLPLRAPLEVGKQSMRCVVLNASSASRPPSSGSSKAAVCKGEEADTEAGHRAARLESALAAATPDEPEHRFLTRLLAAATDLAVHESEECVCPVEFVKAYRGVDDGQLYPLRAGLCFLTRPARTLFLPAQDIASIECSSRAASTADLAVSCGGTSEVFSNIANDDLLLSEARLWRRAGTALRRPAVGRRTRRRTRTTSQRRA</sequence>
<dbReference type="InterPro" id="IPR013719">
    <property type="entry name" value="RTT106/SPT16-like_middle_dom"/>
</dbReference>
<dbReference type="Pfam" id="PF08512">
    <property type="entry name" value="Rttp106-like_middle"/>
    <property type="match status" value="1"/>
</dbReference>
<dbReference type="Gene3D" id="2.30.29.30">
    <property type="entry name" value="Pleckstrin-homology domain (PH domain)/Phosphotyrosine-binding domain (PTB)"/>
    <property type="match status" value="1"/>
</dbReference>
<evidence type="ECO:0000259" key="1">
    <source>
        <dbReference type="SMART" id="SM01287"/>
    </source>
</evidence>
<dbReference type="InterPro" id="IPR050454">
    <property type="entry name" value="RTT106/SSRP1_HistChap/FACT"/>
</dbReference>
<feature type="domain" description="Histone chaperone RTT106/FACT complex subunit SPT16-like middle" evidence="1">
    <location>
        <begin position="227"/>
        <end position="311"/>
    </location>
</feature>
<dbReference type="Proteomes" id="UP001189429">
    <property type="component" value="Unassembled WGS sequence"/>
</dbReference>
<organism evidence="2 3">
    <name type="scientific">Prorocentrum cordatum</name>
    <dbReference type="NCBI Taxonomy" id="2364126"/>
    <lineage>
        <taxon>Eukaryota</taxon>
        <taxon>Sar</taxon>
        <taxon>Alveolata</taxon>
        <taxon>Dinophyceae</taxon>
        <taxon>Prorocentrales</taxon>
        <taxon>Prorocentraceae</taxon>
        <taxon>Prorocentrum</taxon>
    </lineage>
</organism>
<proteinExistence type="predicted"/>
<evidence type="ECO:0000313" key="2">
    <source>
        <dbReference type="EMBL" id="CAK0811425.1"/>
    </source>
</evidence>
<name>A0ABN9R1U1_9DINO</name>
<reference evidence="2" key="1">
    <citation type="submission" date="2023-10" db="EMBL/GenBank/DDBJ databases">
        <authorList>
            <person name="Chen Y."/>
            <person name="Shah S."/>
            <person name="Dougan E. K."/>
            <person name="Thang M."/>
            <person name="Chan C."/>
        </authorList>
    </citation>
    <scope>NUCLEOTIDE SEQUENCE [LARGE SCALE GENOMIC DNA]</scope>
</reference>
<keyword evidence="3" id="KW-1185">Reference proteome</keyword>
<evidence type="ECO:0000313" key="3">
    <source>
        <dbReference type="Proteomes" id="UP001189429"/>
    </source>
</evidence>
<dbReference type="InterPro" id="IPR011993">
    <property type="entry name" value="PH-like_dom_sf"/>
</dbReference>
<dbReference type="PANTHER" id="PTHR45849">
    <property type="entry name" value="FACT COMPLEX SUBUNIT SSRP1"/>
    <property type="match status" value="1"/>
</dbReference>
<gene>
    <name evidence="2" type="ORF">PCOR1329_LOCUS16049</name>
</gene>
<accession>A0ABN9R1U1</accession>
<dbReference type="EMBL" id="CAUYUJ010004892">
    <property type="protein sequence ID" value="CAK0811425.1"/>
    <property type="molecule type" value="Genomic_DNA"/>
</dbReference>
<comment type="caution">
    <text evidence="2">The sequence shown here is derived from an EMBL/GenBank/DDBJ whole genome shotgun (WGS) entry which is preliminary data.</text>
</comment>
<protein>
    <recommendedName>
        <fullName evidence="1">Histone chaperone RTT106/FACT complex subunit SPT16-like middle domain-containing protein</fullName>
    </recommendedName>
</protein>
<dbReference type="SMART" id="SM01287">
    <property type="entry name" value="Rtt106"/>
    <property type="match status" value="1"/>
</dbReference>
<dbReference type="SUPFAM" id="SSF50729">
    <property type="entry name" value="PH domain-like"/>
    <property type="match status" value="1"/>
</dbReference>